<comment type="similarity">
    <text evidence="1 2">Belongs to the enoyl-CoA hydratase/isomerase family.</text>
</comment>
<dbReference type="AlphaFoldDB" id="A0A3A4NHL2"/>
<dbReference type="PANTHER" id="PTHR43802:SF1">
    <property type="entry name" value="IP11341P-RELATED"/>
    <property type="match status" value="1"/>
</dbReference>
<dbReference type="InterPro" id="IPR029045">
    <property type="entry name" value="ClpP/crotonase-like_dom_sf"/>
</dbReference>
<dbReference type="PANTHER" id="PTHR43802">
    <property type="entry name" value="ENOYL-COA HYDRATASE"/>
    <property type="match status" value="1"/>
</dbReference>
<evidence type="ECO:0000256" key="2">
    <source>
        <dbReference type="RuleBase" id="RU003707"/>
    </source>
</evidence>
<sequence length="288" mass="32006">METMRLETAEGVRSIVFCRAREYNTITFQFRDELSRAIDEADADPEVRVILLRAEGPAFCAGYGLDWSTASQAEEAATGAVVSSTAKRVWNSVADYQVMSTFVDTYMKLWYAKKPTIAAVQGWCIGGGTDMVLCADIIIAADNAIFGYPPARVWGTPTTAMWVYRMGLEQTKRYLLTGDEIPAKKAAEIGLILEVAPAEELQEHAFALARRMARLPLNQLIMLKLLANQTVENMGLASSRMLGTLFDGIARHTQEGLDFVKRAQEAGFRQAVRERDNPFEDYGSRKKA</sequence>
<dbReference type="NCBIfam" id="NF006128">
    <property type="entry name" value="PRK08272.1"/>
    <property type="match status" value="1"/>
</dbReference>
<proteinExistence type="inferred from homology"/>
<gene>
    <name evidence="3" type="ORF">C4520_13845</name>
</gene>
<protein>
    <submittedName>
        <fullName evidence="3">Enoyl-CoA hydratase</fullName>
    </submittedName>
</protein>
<comment type="caution">
    <text evidence="3">The sequence shown here is derived from an EMBL/GenBank/DDBJ whole genome shotgun (WGS) entry which is preliminary data.</text>
</comment>
<evidence type="ECO:0000313" key="3">
    <source>
        <dbReference type="EMBL" id="RJP18672.1"/>
    </source>
</evidence>
<evidence type="ECO:0000256" key="1">
    <source>
        <dbReference type="ARBA" id="ARBA00005254"/>
    </source>
</evidence>
<dbReference type="SUPFAM" id="SSF52096">
    <property type="entry name" value="ClpP/crotonase"/>
    <property type="match status" value="1"/>
</dbReference>
<dbReference type="PROSITE" id="PS00166">
    <property type="entry name" value="ENOYL_COA_HYDRATASE"/>
    <property type="match status" value="1"/>
</dbReference>
<evidence type="ECO:0000313" key="4">
    <source>
        <dbReference type="Proteomes" id="UP000265882"/>
    </source>
</evidence>
<dbReference type="Proteomes" id="UP000265882">
    <property type="component" value="Unassembled WGS sequence"/>
</dbReference>
<dbReference type="InterPro" id="IPR018376">
    <property type="entry name" value="Enoyl-CoA_hyd/isom_CS"/>
</dbReference>
<accession>A0A3A4NHL2</accession>
<organism evidence="3 4">
    <name type="scientific">Abyssobacteria bacterium (strain SURF_5)</name>
    <dbReference type="NCBI Taxonomy" id="2093360"/>
    <lineage>
        <taxon>Bacteria</taxon>
        <taxon>Pseudomonadati</taxon>
        <taxon>Candidatus Hydrogenedentota</taxon>
        <taxon>Candidatus Abyssobacteria</taxon>
    </lineage>
</organism>
<dbReference type="Pfam" id="PF00378">
    <property type="entry name" value="ECH_1"/>
    <property type="match status" value="2"/>
</dbReference>
<dbReference type="EMBL" id="QZKU01000098">
    <property type="protein sequence ID" value="RJP18672.1"/>
    <property type="molecule type" value="Genomic_DNA"/>
</dbReference>
<reference evidence="3 4" key="1">
    <citation type="journal article" date="2017" name="ISME J.">
        <title>Energy and carbon metabolisms in a deep terrestrial subsurface fluid microbial community.</title>
        <authorList>
            <person name="Momper L."/>
            <person name="Jungbluth S.P."/>
            <person name="Lee M.D."/>
            <person name="Amend J.P."/>
        </authorList>
    </citation>
    <scope>NUCLEOTIDE SEQUENCE [LARGE SCALE GENOMIC DNA]</scope>
    <source>
        <strain evidence="3">SURF_5</strain>
    </source>
</reference>
<dbReference type="Gene3D" id="3.90.226.10">
    <property type="entry name" value="2-enoyl-CoA Hydratase, Chain A, domain 1"/>
    <property type="match status" value="1"/>
</dbReference>
<dbReference type="GO" id="GO:0003824">
    <property type="term" value="F:catalytic activity"/>
    <property type="evidence" value="ECO:0007669"/>
    <property type="project" value="InterPro"/>
</dbReference>
<dbReference type="InterPro" id="IPR001753">
    <property type="entry name" value="Enoyl-CoA_hydra/iso"/>
</dbReference>
<dbReference type="CDD" id="cd06558">
    <property type="entry name" value="crotonase-like"/>
    <property type="match status" value="1"/>
</dbReference>
<name>A0A3A4NHL2_ABYX5</name>